<dbReference type="Gene3D" id="3.40.50.2000">
    <property type="entry name" value="Glycogen Phosphorylase B"/>
    <property type="match status" value="2"/>
</dbReference>
<dbReference type="RefSeq" id="WP_183333255.1">
    <property type="nucleotide sequence ID" value="NZ_BMHX01000002.1"/>
</dbReference>
<name>A0A841K520_9HYPH</name>
<dbReference type="EMBL" id="JACHEH010000002">
    <property type="protein sequence ID" value="MBB6167607.1"/>
    <property type="molecule type" value="Genomic_DNA"/>
</dbReference>
<accession>A0A841K520</accession>
<dbReference type="AlphaFoldDB" id="A0A841K520"/>
<evidence type="ECO:0000313" key="5">
    <source>
        <dbReference type="Proteomes" id="UP000588017"/>
    </source>
</evidence>
<evidence type="ECO:0000313" key="4">
    <source>
        <dbReference type="EMBL" id="MBB6167607.1"/>
    </source>
</evidence>
<protein>
    <submittedName>
        <fullName evidence="4">Glycosyltransferase involved in cell wall biosynthesis</fullName>
    </submittedName>
</protein>
<evidence type="ECO:0000256" key="1">
    <source>
        <dbReference type="ARBA" id="ARBA00022676"/>
    </source>
</evidence>
<dbReference type="Pfam" id="PF13692">
    <property type="entry name" value="Glyco_trans_1_4"/>
    <property type="match status" value="1"/>
</dbReference>
<comment type="caution">
    <text evidence="4">The sequence shown here is derived from an EMBL/GenBank/DDBJ whole genome shotgun (WGS) entry which is preliminary data.</text>
</comment>
<dbReference type="PANTHER" id="PTHR12526">
    <property type="entry name" value="GLYCOSYLTRANSFERASE"/>
    <property type="match status" value="1"/>
</dbReference>
<sequence>MTDRPRSVLFLVTEDWFFASHFLPMARAAREMGLSVTVVARVRAHREVIEATGARVVALEADRRSMNPLAILRTVAAMRRVLAQERPDIVHAIALRSIVLGGLAARLAGIGRRVYALTGLGFLGARRDAAARAARAGLRLVIRGALESRGTHYLFENDDDPRLVGLDPHAPNVTIVGGAGVDPEDYPVAPLPPQPPLKVAVVARMLWSKGIDLAVEAVRRARADGVAVELSLFGAPDPANPKAVPEATLRQWSEEPGIAWRGPTRDIAGVWREHHVACLPSRGGEGLPRTLLEGAASGRAILTTDVPGCRTLVRDGIEGLVVAPDDAAALAGAIARLAAEPQRVAAMGAAARARVLEGFTERHVMERLKALYRRMLAEGP</sequence>
<dbReference type="Pfam" id="PF13477">
    <property type="entry name" value="Glyco_trans_4_2"/>
    <property type="match status" value="1"/>
</dbReference>
<gene>
    <name evidence="4" type="ORF">HNQ73_001225</name>
</gene>
<evidence type="ECO:0000256" key="2">
    <source>
        <dbReference type="ARBA" id="ARBA00022679"/>
    </source>
</evidence>
<dbReference type="Proteomes" id="UP000588017">
    <property type="component" value="Unassembled WGS sequence"/>
</dbReference>
<proteinExistence type="predicted"/>
<dbReference type="SUPFAM" id="SSF53756">
    <property type="entry name" value="UDP-Glycosyltransferase/glycogen phosphorylase"/>
    <property type="match status" value="1"/>
</dbReference>
<dbReference type="PANTHER" id="PTHR12526:SF510">
    <property type="entry name" value="D-INOSITOL 3-PHOSPHATE GLYCOSYLTRANSFERASE"/>
    <property type="match status" value="1"/>
</dbReference>
<dbReference type="InterPro" id="IPR028098">
    <property type="entry name" value="Glyco_trans_4-like_N"/>
</dbReference>
<keyword evidence="2 4" id="KW-0808">Transferase</keyword>
<organism evidence="4 5">
    <name type="scientific">Chelatococcus composti</name>
    <dbReference type="NCBI Taxonomy" id="1743235"/>
    <lineage>
        <taxon>Bacteria</taxon>
        <taxon>Pseudomonadati</taxon>
        <taxon>Pseudomonadota</taxon>
        <taxon>Alphaproteobacteria</taxon>
        <taxon>Hyphomicrobiales</taxon>
        <taxon>Chelatococcaceae</taxon>
        <taxon>Chelatococcus</taxon>
    </lineage>
</organism>
<dbReference type="GO" id="GO:0016757">
    <property type="term" value="F:glycosyltransferase activity"/>
    <property type="evidence" value="ECO:0007669"/>
    <property type="project" value="UniProtKB-KW"/>
</dbReference>
<feature type="domain" description="Glycosyltransferase subfamily 4-like N-terminal" evidence="3">
    <location>
        <begin position="8"/>
        <end position="129"/>
    </location>
</feature>
<evidence type="ECO:0000259" key="3">
    <source>
        <dbReference type="Pfam" id="PF13477"/>
    </source>
</evidence>
<keyword evidence="5" id="KW-1185">Reference proteome</keyword>
<reference evidence="4 5" key="1">
    <citation type="submission" date="2020-08" db="EMBL/GenBank/DDBJ databases">
        <title>Genomic Encyclopedia of Type Strains, Phase IV (KMG-IV): sequencing the most valuable type-strain genomes for metagenomic binning, comparative biology and taxonomic classification.</title>
        <authorList>
            <person name="Goeker M."/>
        </authorList>
    </citation>
    <scope>NUCLEOTIDE SEQUENCE [LARGE SCALE GENOMIC DNA]</scope>
    <source>
        <strain evidence="4 5">DSM 101465</strain>
    </source>
</reference>
<keyword evidence="1" id="KW-0328">Glycosyltransferase</keyword>